<keyword evidence="1" id="KW-0812">Transmembrane</keyword>
<protein>
    <submittedName>
        <fullName evidence="2">Prepilin-type N-terminal cleavage/methylation domain-containing protein</fullName>
    </submittedName>
</protein>
<gene>
    <name evidence="2" type="ORF">FHS28_000339</name>
</gene>
<feature type="transmembrane region" description="Helical" evidence="1">
    <location>
        <begin position="93"/>
        <end position="114"/>
    </location>
</feature>
<reference evidence="2 3" key="1">
    <citation type="submission" date="2020-08" db="EMBL/GenBank/DDBJ databases">
        <title>Genomic Encyclopedia of Type Strains, Phase III (KMG-III): the genomes of soil and plant-associated and newly described type strains.</title>
        <authorList>
            <person name="Whitman W."/>
        </authorList>
    </citation>
    <scope>NUCLEOTIDE SEQUENCE [LARGE SCALE GENOMIC DNA]</scope>
    <source>
        <strain evidence="2 3">CECT 7247</strain>
    </source>
</reference>
<comment type="caution">
    <text evidence="2">The sequence shown here is derived from an EMBL/GenBank/DDBJ whole genome shotgun (WGS) entry which is preliminary data.</text>
</comment>
<dbReference type="PROSITE" id="PS00409">
    <property type="entry name" value="PROKAR_NTER_METHYL"/>
    <property type="match status" value="1"/>
</dbReference>
<evidence type="ECO:0000256" key="1">
    <source>
        <dbReference type="SAM" id="Phobius"/>
    </source>
</evidence>
<dbReference type="SUPFAM" id="SSF54523">
    <property type="entry name" value="Pili subunits"/>
    <property type="match status" value="1"/>
</dbReference>
<dbReference type="RefSeq" id="WP_184293991.1">
    <property type="nucleotide sequence ID" value="NZ_JACHXO010000001.1"/>
</dbReference>
<keyword evidence="1" id="KW-1133">Transmembrane helix</keyword>
<dbReference type="InterPro" id="IPR045584">
    <property type="entry name" value="Pilin-like"/>
</dbReference>
<dbReference type="Gene3D" id="3.30.1690.10">
    <property type="entry name" value="TcpA-like pilin"/>
    <property type="match status" value="1"/>
</dbReference>
<name>A0ABR6GNZ7_9BURK</name>
<organism evidence="2 3">
    <name type="scientific">Roseateles terrae</name>
    <dbReference type="NCBI Taxonomy" id="431060"/>
    <lineage>
        <taxon>Bacteria</taxon>
        <taxon>Pseudomonadati</taxon>
        <taxon>Pseudomonadota</taxon>
        <taxon>Betaproteobacteria</taxon>
        <taxon>Burkholderiales</taxon>
        <taxon>Sphaerotilaceae</taxon>
        <taxon>Roseateles</taxon>
    </lineage>
</organism>
<sequence>MKRYVFAEAPPLHASRMAYAGCYFYQCLEVIFITSPPTIPSHVDSFRIASAATHSFGASVARCELHHQGPFMKRHSFPRKFTARAARQQGYTLIELSIALAIISVIIVGSLFGVQRILANNRANNLLAEVPRINAALVGAAVNSATFSDITTKRAAALGAFSPNTVAWNGDNVTVTNSFGGALFIQGNAANFDGVGGPDRGYIVIATGIPTDMCATVVNGLAPLAQAMWVETTAPTAEPGSALTNFTEANLVKGPAANAAVNLIRLADKCRADGEGPTRVINAFIPL</sequence>
<evidence type="ECO:0000313" key="3">
    <source>
        <dbReference type="Proteomes" id="UP000574369"/>
    </source>
</evidence>
<dbReference type="InterPro" id="IPR012902">
    <property type="entry name" value="N_methyl_site"/>
</dbReference>
<dbReference type="Pfam" id="PF07963">
    <property type="entry name" value="N_methyl"/>
    <property type="match status" value="1"/>
</dbReference>
<evidence type="ECO:0000313" key="2">
    <source>
        <dbReference type="EMBL" id="MBB3192974.1"/>
    </source>
</evidence>
<dbReference type="NCBIfam" id="TIGR02532">
    <property type="entry name" value="IV_pilin_GFxxxE"/>
    <property type="match status" value="1"/>
</dbReference>
<accession>A0ABR6GNZ7</accession>
<dbReference type="Proteomes" id="UP000574369">
    <property type="component" value="Unassembled WGS sequence"/>
</dbReference>
<keyword evidence="1" id="KW-0472">Membrane</keyword>
<keyword evidence="3" id="KW-1185">Reference proteome</keyword>
<proteinExistence type="predicted"/>
<dbReference type="EMBL" id="JACHXO010000001">
    <property type="protein sequence ID" value="MBB3192974.1"/>
    <property type="molecule type" value="Genomic_DNA"/>
</dbReference>